<sequence>MDTVHLPYTDEDLENLAIQLVYQEIDYIIRHHLDEFCHCKVCIQDIAAIALNHIPPIYQTSCIEKAKTLESQGSQLKKLARIEVLKAIRKVKMNSHCSS</sequence>
<accession>A0ABX3A0M9</accession>
<dbReference type="InterPro" id="IPR019657">
    <property type="entry name" value="ComFB"/>
</dbReference>
<dbReference type="EMBL" id="MDTU01000001">
    <property type="protein sequence ID" value="ODN42416.1"/>
    <property type="molecule type" value="Genomic_DNA"/>
</dbReference>
<dbReference type="Pfam" id="PF10719">
    <property type="entry name" value="ComFB"/>
    <property type="match status" value="1"/>
</dbReference>
<evidence type="ECO:0000313" key="2">
    <source>
        <dbReference type="Proteomes" id="UP000094329"/>
    </source>
</evidence>
<dbReference type="Proteomes" id="UP000094329">
    <property type="component" value="Unassembled WGS sequence"/>
</dbReference>
<name>A0ABX3A0M9_9GAMM</name>
<comment type="caution">
    <text evidence="1">The sequence shown here is derived from an EMBL/GenBank/DDBJ whole genome shotgun (WGS) entry which is preliminary data.</text>
</comment>
<evidence type="ECO:0000313" key="1">
    <source>
        <dbReference type="EMBL" id="ODN42416.1"/>
    </source>
</evidence>
<reference evidence="1 2" key="1">
    <citation type="submission" date="2016-08" db="EMBL/GenBank/DDBJ databases">
        <title>Draft genome sequence of Candidatus Piscirickettsia litoralis, from seawater.</title>
        <authorList>
            <person name="Wan X."/>
            <person name="Lee A.J."/>
            <person name="Hou S."/>
            <person name="Donachie S.P."/>
        </authorList>
    </citation>
    <scope>NUCLEOTIDE SEQUENCE [LARGE SCALE GENOMIC DNA]</scope>
    <source>
        <strain evidence="1 2">Y2</strain>
    </source>
</reference>
<protein>
    <submittedName>
        <fullName evidence="1">Aminoglycoside phosphotransferase</fullName>
    </submittedName>
</protein>
<organism evidence="1 2">
    <name type="scientific">Piscirickettsia litoralis</name>
    <dbReference type="NCBI Taxonomy" id="1891921"/>
    <lineage>
        <taxon>Bacteria</taxon>
        <taxon>Pseudomonadati</taxon>
        <taxon>Pseudomonadota</taxon>
        <taxon>Gammaproteobacteria</taxon>
        <taxon>Thiotrichales</taxon>
        <taxon>Piscirickettsiaceae</taxon>
        <taxon>Piscirickettsia</taxon>
    </lineage>
</organism>
<gene>
    <name evidence="1" type="ORF">BGC07_05055</name>
</gene>
<dbReference type="RefSeq" id="WP_069312213.1">
    <property type="nucleotide sequence ID" value="NZ_MDTU01000001.1"/>
</dbReference>
<keyword evidence="2" id="KW-1185">Reference proteome</keyword>
<proteinExistence type="predicted"/>